<evidence type="ECO:0000313" key="3">
    <source>
        <dbReference type="EMBL" id="KKL08668.1"/>
    </source>
</evidence>
<dbReference type="SMART" id="SM00530">
    <property type="entry name" value="HTH_XRE"/>
    <property type="match status" value="1"/>
</dbReference>
<feature type="region of interest" description="Disordered" evidence="1">
    <location>
        <begin position="55"/>
        <end position="83"/>
    </location>
</feature>
<protein>
    <recommendedName>
        <fullName evidence="2">HTH cro/C1-type domain-containing protein</fullName>
    </recommendedName>
</protein>
<gene>
    <name evidence="3" type="ORF">LCGC14_2573550</name>
</gene>
<accession>A0A0F9D9A2</accession>
<dbReference type="InterPro" id="IPR010982">
    <property type="entry name" value="Lambda_DNA-bd_dom_sf"/>
</dbReference>
<dbReference type="GO" id="GO:0003677">
    <property type="term" value="F:DNA binding"/>
    <property type="evidence" value="ECO:0007669"/>
    <property type="project" value="InterPro"/>
</dbReference>
<dbReference type="SUPFAM" id="SSF47413">
    <property type="entry name" value="lambda repressor-like DNA-binding domains"/>
    <property type="match status" value="1"/>
</dbReference>
<organism evidence="3">
    <name type="scientific">marine sediment metagenome</name>
    <dbReference type="NCBI Taxonomy" id="412755"/>
    <lineage>
        <taxon>unclassified sequences</taxon>
        <taxon>metagenomes</taxon>
        <taxon>ecological metagenomes</taxon>
    </lineage>
</organism>
<dbReference type="AlphaFoldDB" id="A0A0F9D9A2"/>
<dbReference type="Gene3D" id="1.10.260.40">
    <property type="entry name" value="lambda repressor-like DNA-binding domains"/>
    <property type="match status" value="1"/>
</dbReference>
<dbReference type="InterPro" id="IPR001387">
    <property type="entry name" value="Cro/C1-type_HTH"/>
</dbReference>
<feature type="domain" description="HTH cro/C1-type" evidence="2">
    <location>
        <begin position="7"/>
        <end position="61"/>
    </location>
</feature>
<feature type="compositionally biased region" description="Basic residues" evidence="1">
    <location>
        <begin position="61"/>
        <end position="83"/>
    </location>
</feature>
<evidence type="ECO:0000256" key="1">
    <source>
        <dbReference type="SAM" id="MobiDB-lite"/>
    </source>
</evidence>
<dbReference type="EMBL" id="LAZR01042789">
    <property type="protein sequence ID" value="KKL08668.1"/>
    <property type="molecule type" value="Genomic_DNA"/>
</dbReference>
<dbReference type="CDD" id="cd00093">
    <property type="entry name" value="HTH_XRE"/>
    <property type="match status" value="1"/>
</dbReference>
<sequence>MSITDQLREAMEASGLSRYALAKATGIDMSTVHRFYWGVGNLSADGIDKMAEALGMELKPKRPTRKKAKRPTQKRTQRRKGGK</sequence>
<comment type="caution">
    <text evidence="3">The sequence shown here is derived from an EMBL/GenBank/DDBJ whole genome shotgun (WGS) entry which is preliminary data.</text>
</comment>
<name>A0A0F9D9A2_9ZZZZ</name>
<dbReference type="Pfam" id="PF13443">
    <property type="entry name" value="HTH_26"/>
    <property type="match status" value="1"/>
</dbReference>
<dbReference type="PROSITE" id="PS50943">
    <property type="entry name" value="HTH_CROC1"/>
    <property type="match status" value="1"/>
</dbReference>
<reference evidence="3" key="1">
    <citation type="journal article" date="2015" name="Nature">
        <title>Complex archaea that bridge the gap between prokaryotes and eukaryotes.</title>
        <authorList>
            <person name="Spang A."/>
            <person name="Saw J.H."/>
            <person name="Jorgensen S.L."/>
            <person name="Zaremba-Niedzwiedzka K."/>
            <person name="Martijn J."/>
            <person name="Lind A.E."/>
            <person name="van Eijk R."/>
            <person name="Schleper C."/>
            <person name="Guy L."/>
            <person name="Ettema T.J."/>
        </authorList>
    </citation>
    <scope>NUCLEOTIDE SEQUENCE</scope>
</reference>
<proteinExistence type="predicted"/>
<evidence type="ECO:0000259" key="2">
    <source>
        <dbReference type="PROSITE" id="PS50943"/>
    </source>
</evidence>